<keyword evidence="4" id="KW-0547">Nucleotide-binding</keyword>
<dbReference type="EMBL" id="LVJN01000018">
    <property type="protein sequence ID" value="OSM04856.1"/>
    <property type="molecule type" value="Genomic_DNA"/>
</dbReference>
<reference evidence="6 7" key="1">
    <citation type="journal article" date="2016" name="BMC Genomics">
        <title>Combined genomic and structural analyses of a cultured magnetotactic bacterium reveals its niche adaptation to a dynamic environment.</title>
        <authorList>
            <person name="Araujo A.C."/>
            <person name="Morillo V."/>
            <person name="Cypriano J."/>
            <person name="Teixeira L.C."/>
            <person name="Leao P."/>
            <person name="Lyra S."/>
            <person name="Almeida L.G."/>
            <person name="Bazylinski D.A."/>
            <person name="Vasconcellos A.T."/>
            <person name="Abreu F."/>
            <person name="Lins U."/>
        </authorList>
    </citation>
    <scope>NUCLEOTIDE SEQUENCE [LARGE SCALE GENOMIC DNA]</scope>
    <source>
        <strain evidence="6 7">IT-1</strain>
    </source>
</reference>
<comment type="catalytic activity">
    <reaction evidence="3 4">
        <text>biotin + L-lysyl-[protein] + ATP = N(6)-biotinyl-L-lysyl-[protein] + AMP + diphosphate + H(+)</text>
        <dbReference type="Rhea" id="RHEA:11756"/>
        <dbReference type="Rhea" id="RHEA-COMP:9752"/>
        <dbReference type="Rhea" id="RHEA-COMP:10505"/>
        <dbReference type="ChEBI" id="CHEBI:15378"/>
        <dbReference type="ChEBI" id="CHEBI:29969"/>
        <dbReference type="ChEBI" id="CHEBI:30616"/>
        <dbReference type="ChEBI" id="CHEBI:33019"/>
        <dbReference type="ChEBI" id="CHEBI:57586"/>
        <dbReference type="ChEBI" id="CHEBI:83144"/>
        <dbReference type="ChEBI" id="CHEBI:456215"/>
        <dbReference type="EC" id="6.3.4.15"/>
    </reaction>
</comment>
<dbReference type="GO" id="GO:0005524">
    <property type="term" value="F:ATP binding"/>
    <property type="evidence" value="ECO:0007669"/>
    <property type="project" value="UniProtKB-UniRule"/>
</dbReference>
<dbReference type="HAMAP" id="MF_00978">
    <property type="entry name" value="Bifunct_BirA"/>
    <property type="match status" value="1"/>
</dbReference>
<dbReference type="InterPro" id="IPR013196">
    <property type="entry name" value="HTH_11"/>
</dbReference>
<evidence type="ECO:0000259" key="5">
    <source>
        <dbReference type="PROSITE" id="PS51733"/>
    </source>
</evidence>
<dbReference type="InterPro" id="IPR036388">
    <property type="entry name" value="WH-like_DNA-bd_sf"/>
</dbReference>
<dbReference type="CDD" id="cd16442">
    <property type="entry name" value="BPL"/>
    <property type="match status" value="1"/>
</dbReference>
<keyword evidence="1 4" id="KW-0436">Ligase</keyword>
<evidence type="ECO:0000256" key="2">
    <source>
        <dbReference type="ARBA" id="ARBA00023267"/>
    </source>
</evidence>
<keyword evidence="4" id="KW-0238">DNA-binding</keyword>
<comment type="function">
    <text evidence="4">Acts both as a biotin--[acetyl-CoA-carboxylase] ligase and a repressor.</text>
</comment>
<feature type="domain" description="BPL/LPL catalytic" evidence="5">
    <location>
        <begin position="39"/>
        <end position="233"/>
    </location>
</feature>
<dbReference type="PROSITE" id="PS51733">
    <property type="entry name" value="BPL_LPL_CATALYTIC"/>
    <property type="match status" value="1"/>
</dbReference>
<keyword evidence="4" id="KW-0804">Transcription</keyword>
<comment type="caution">
    <text evidence="6">The sequence shown here is derived from an EMBL/GenBank/DDBJ whole genome shotgun (WGS) entry which is preliminary data.</text>
</comment>
<dbReference type="Gene3D" id="1.10.10.10">
    <property type="entry name" value="Winged helix-like DNA-binding domain superfamily/Winged helix DNA-binding domain"/>
    <property type="match status" value="1"/>
</dbReference>
<protein>
    <recommendedName>
        <fullName evidence="4">Bifunctional ligase/repressor BirA</fullName>
    </recommendedName>
    <alternativeName>
        <fullName evidence="4">Biotin--[acetyl-CoA-carboxylase] ligase</fullName>
        <ecNumber evidence="4">6.3.4.15</ecNumber>
    </alternativeName>
    <alternativeName>
        <fullName evidence="4">Biotin--protein ligase</fullName>
    </alternativeName>
    <alternativeName>
        <fullName evidence="4">Biotin-[acetyl-CoA carboxylase] synthetase</fullName>
    </alternativeName>
</protein>
<evidence type="ECO:0000256" key="4">
    <source>
        <dbReference type="HAMAP-Rule" id="MF_00978"/>
    </source>
</evidence>
<dbReference type="AlphaFoldDB" id="A0A1Y2K861"/>
<evidence type="ECO:0000256" key="1">
    <source>
        <dbReference type="ARBA" id="ARBA00022598"/>
    </source>
</evidence>
<dbReference type="Gene3D" id="3.30.930.10">
    <property type="entry name" value="Bira Bifunctional Protein, Domain 2"/>
    <property type="match status" value="1"/>
</dbReference>
<dbReference type="Proteomes" id="UP000194003">
    <property type="component" value="Unassembled WGS sequence"/>
</dbReference>
<dbReference type="Pfam" id="PF02237">
    <property type="entry name" value="BPL_C"/>
    <property type="match status" value="1"/>
</dbReference>
<dbReference type="Pfam" id="PF08279">
    <property type="entry name" value="HTH_11"/>
    <property type="match status" value="1"/>
</dbReference>
<keyword evidence="4" id="KW-0067">ATP-binding</keyword>
<organism evidence="6 7">
    <name type="scientific">Magnetofaba australis IT-1</name>
    <dbReference type="NCBI Taxonomy" id="1434232"/>
    <lineage>
        <taxon>Bacteria</taxon>
        <taxon>Pseudomonadati</taxon>
        <taxon>Pseudomonadota</taxon>
        <taxon>Magnetococcia</taxon>
        <taxon>Magnetococcales</taxon>
        <taxon>Magnetococcaceae</taxon>
        <taxon>Magnetofaba</taxon>
    </lineage>
</organism>
<dbReference type="InterPro" id="IPR004408">
    <property type="entry name" value="Biotin_CoA_COase_ligase"/>
</dbReference>
<keyword evidence="2 4" id="KW-0092">Biotin</keyword>
<dbReference type="InterPro" id="IPR004143">
    <property type="entry name" value="BPL_LPL_catalytic"/>
</dbReference>
<dbReference type="STRING" id="1434232.MAIT1_02953"/>
<feature type="binding site" evidence="4">
    <location>
        <position position="160"/>
    </location>
    <ligand>
        <name>biotin</name>
        <dbReference type="ChEBI" id="CHEBI:57586"/>
    </ligand>
</feature>
<dbReference type="GO" id="GO:0005737">
    <property type="term" value="C:cytoplasm"/>
    <property type="evidence" value="ECO:0007669"/>
    <property type="project" value="TreeGrafter"/>
</dbReference>
<dbReference type="EC" id="6.3.4.15" evidence="4"/>
<dbReference type="PANTHER" id="PTHR12835">
    <property type="entry name" value="BIOTIN PROTEIN LIGASE"/>
    <property type="match status" value="1"/>
</dbReference>
<name>A0A1Y2K861_9PROT</name>
<evidence type="ECO:0000313" key="7">
    <source>
        <dbReference type="Proteomes" id="UP000194003"/>
    </source>
</evidence>
<dbReference type="InterPro" id="IPR030855">
    <property type="entry name" value="Bifunct_BirA"/>
</dbReference>
<dbReference type="GO" id="GO:0003677">
    <property type="term" value="F:DNA binding"/>
    <property type="evidence" value="ECO:0007669"/>
    <property type="project" value="UniProtKB-UniRule"/>
</dbReference>
<feature type="binding site" evidence="4">
    <location>
        <begin position="93"/>
        <end position="95"/>
    </location>
    <ligand>
        <name>biotin</name>
        <dbReference type="ChEBI" id="CHEBI:57586"/>
    </ligand>
</feature>
<comment type="similarity">
    <text evidence="4">Belongs to the biotin--protein ligase family.</text>
</comment>
<comment type="caution">
    <text evidence="4">Lacks conserved residue(s) required for the propagation of feature annotation.</text>
</comment>
<dbReference type="InterPro" id="IPR045864">
    <property type="entry name" value="aa-tRNA-synth_II/BPL/LPL"/>
</dbReference>
<feature type="binding site" evidence="4">
    <location>
        <begin position="65"/>
        <end position="67"/>
    </location>
    <ligand>
        <name>biotin</name>
        <dbReference type="ChEBI" id="CHEBI:57586"/>
    </ligand>
</feature>
<dbReference type="Pfam" id="PF03099">
    <property type="entry name" value="BPL_LplA_LipB"/>
    <property type="match status" value="1"/>
</dbReference>
<keyword evidence="7" id="KW-1185">Reference proteome</keyword>
<feature type="binding site" evidence="4">
    <location>
        <position position="89"/>
    </location>
    <ligand>
        <name>biotin</name>
        <dbReference type="ChEBI" id="CHEBI:57586"/>
    </ligand>
</feature>
<keyword evidence="4" id="KW-0678">Repressor</keyword>
<dbReference type="PANTHER" id="PTHR12835:SF5">
    <property type="entry name" value="BIOTIN--PROTEIN LIGASE"/>
    <property type="match status" value="1"/>
</dbReference>
<gene>
    <name evidence="4" type="primary">birA</name>
    <name evidence="6" type="ORF">MAIT1_02953</name>
</gene>
<dbReference type="SUPFAM" id="SSF55681">
    <property type="entry name" value="Class II aaRS and biotin synthetases"/>
    <property type="match status" value="1"/>
</dbReference>
<dbReference type="Gene3D" id="2.30.30.100">
    <property type="match status" value="1"/>
</dbReference>
<accession>A0A1Y2K861</accession>
<dbReference type="GO" id="GO:0004077">
    <property type="term" value="F:biotin--[biotin carboxyl-carrier protein] ligase activity"/>
    <property type="evidence" value="ECO:0007669"/>
    <property type="project" value="UniProtKB-UniRule"/>
</dbReference>
<dbReference type="GO" id="GO:0006355">
    <property type="term" value="P:regulation of DNA-templated transcription"/>
    <property type="evidence" value="ECO:0007669"/>
    <property type="project" value="UniProtKB-UniRule"/>
</dbReference>
<sequence>MSRAAVWKRIERLRGAGFEIESLPGRGYRLLREADAPTASRMAELLREAGPFLPQRYYYFPTIDSTNAEAARLARAGAPAGTLCCADAQSAGRGRLDRRWISPPGRHLYFSAVLRPAISPRYAAQLTLMAGLAIGEALNDLGVTGLAIKWPNDILLDGRKVAGILTEMAAQPERVDHVIVGVGVNVHGGAADFPAGLNVPPATLDEHTGRRWDRAELLAAIVRAIARWDQRYADGGFAAIREPWLARSQICGKRVAIHLESGSFTGCATDLDADGFLLVIADGEQVARRVLAGDVNLLSE</sequence>
<proteinExistence type="inferred from homology"/>
<evidence type="ECO:0000313" key="6">
    <source>
        <dbReference type="EMBL" id="OSM04856.1"/>
    </source>
</evidence>
<evidence type="ECO:0000256" key="3">
    <source>
        <dbReference type="ARBA" id="ARBA00047846"/>
    </source>
</evidence>
<keyword evidence="4" id="KW-0805">Transcription regulation</keyword>
<dbReference type="InterPro" id="IPR003142">
    <property type="entry name" value="BPL_C"/>
</dbReference>
<dbReference type="NCBIfam" id="TIGR00121">
    <property type="entry name" value="birA_ligase"/>
    <property type="match status" value="1"/>
</dbReference>